<dbReference type="RefSeq" id="WP_268050030.1">
    <property type="nucleotide sequence ID" value="NZ_JAPQES010000003.1"/>
</dbReference>
<reference evidence="3" key="1">
    <citation type="submission" date="2022-12" db="EMBL/GenBank/DDBJ databases">
        <authorList>
            <person name="Wang J."/>
        </authorList>
    </citation>
    <scope>NUCLEOTIDE SEQUENCE</scope>
    <source>
        <strain evidence="3">HY-42-06</strain>
    </source>
</reference>
<dbReference type="EMBL" id="JAPQES010000003">
    <property type="protein sequence ID" value="MCY6371170.1"/>
    <property type="molecule type" value="Genomic_DNA"/>
</dbReference>
<keyword evidence="1" id="KW-0472">Membrane</keyword>
<feature type="transmembrane region" description="Helical" evidence="1">
    <location>
        <begin position="238"/>
        <end position="260"/>
    </location>
</feature>
<evidence type="ECO:0000256" key="1">
    <source>
        <dbReference type="SAM" id="Phobius"/>
    </source>
</evidence>
<dbReference type="InterPro" id="IPR052710">
    <property type="entry name" value="CAAX_protease"/>
</dbReference>
<evidence type="ECO:0000259" key="2">
    <source>
        <dbReference type="Pfam" id="PF02517"/>
    </source>
</evidence>
<dbReference type="Proteomes" id="UP001079657">
    <property type="component" value="Unassembled WGS sequence"/>
</dbReference>
<keyword evidence="1" id="KW-0812">Transmembrane</keyword>
<name>A0ABT4CQ46_9CLOT</name>
<protein>
    <submittedName>
        <fullName evidence="3">Type II CAAX endopeptidase family protein</fullName>
    </submittedName>
</protein>
<feature type="transmembrane region" description="Helical" evidence="1">
    <location>
        <begin position="12"/>
        <end position="29"/>
    </location>
</feature>
<evidence type="ECO:0000313" key="4">
    <source>
        <dbReference type="Proteomes" id="UP001079657"/>
    </source>
</evidence>
<dbReference type="PANTHER" id="PTHR36435:SF1">
    <property type="entry name" value="CAAX AMINO TERMINAL PROTEASE FAMILY PROTEIN"/>
    <property type="match status" value="1"/>
</dbReference>
<keyword evidence="1" id="KW-1133">Transmembrane helix</keyword>
<dbReference type="PANTHER" id="PTHR36435">
    <property type="entry name" value="SLR1288 PROTEIN"/>
    <property type="match status" value="1"/>
</dbReference>
<feature type="domain" description="CAAX prenyl protease 2/Lysostaphin resistance protein A-like" evidence="2">
    <location>
        <begin position="129"/>
        <end position="216"/>
    </location>
</feature>
<proteinExistence type="predicted"/>
<dbReference type="Pfam" id="PF02517">
    <property type="entry name" value="Rce1-like"/>
    <property type="match status" value="1"/>
</dbReference>
<accession>A0ABT4CQ46</accession>
<feature type="transmembrane region" description="Helical" evidence="1">
    <location>
        <begin position="82"/>
        <end position="108"/>
    </location>
</feature>
<feature type="transmembrane region" description="Helical" evidence="1">
    <location>
        <begin position="41"/>
        <end position="61"/>
    </location>
</feature>
<evidence type="ECO:0000313" key="3">
    <source>
        <dbReference type="EMBL" id="MCY6371170.1"/>
    </source>
</evidence>
<feature type="transmembrane region" description="Helical" evidence="1">
    <location>
        <begin position="165"/>
        <end position="198"/>
    </location>
</feature>
<organism evidence="3 4">
    <name type="scientific">Clostridium ganghwense</name>
    <dbReference type="NCBI Taxonomy" id="312089"/>
    <lineage>
        <taxon>Bacteria</taxon>
        <taxon>Bacillati</taxon>
        <taxon>Bacillota</taxon>
        <taxon>Clostridia</taxon>
        <taxon>Eubacteriales</taxon>
        <taxon>Clostridiaceae</taxon>
        <taxon>Clostridium</taxon>
    </lineage>
</organism>
<dbReference type="InterPro" id="IPR003675">
    <property type="entry name" value="Rce1/LyrA-like_dom"/>
</dbReference>
<comment type="caution">
    <text evidence="3">The sequence shown here is derived from an EMBL/GenBank/DDBJ whole genome shotgun (WGS) entry which is preliminary data.</text>
</comment>
<gene>
    <name evidence="3" type="ORF">OXH55_11040</name>
</gene>
<sequence>MNDFFQSIKIRKAVFVYLLVTISLMIISEQPYFKKFEMLDFNFWLMINRVILILWIIYITFKNNIRLKPIIKDFKDKVKWSKITKIICMNFAFSISFVVLVVSLAYMISPEFFNKLLAEVSEDNNTFSSEIFTFIAAVFLAPIVEEFIFRGIILNRLRMTRSTGTAIIISSILFGLMHGELAFLGAFVFGIIMCLVYIKTENLMNTISIHFFNNLIAESSSFFPSTSSNVGSISKSQITIGISVGLIIFLISGFFCLRYIKENWQK</sequence>
<keyword evidence="4" id="KW-1185">Reference proteome</keyword>
<feature type="transmembrane region" description="Helical" evidence="1">
    <location>
        <begin position="131"/>
        <end position="153"/>
    </location>
</feature>